<name>A0ABV3Z8H0_9PROT</name>
<dbReference type="RefSeq" id="WP_369314825.1">
    <property type="nucleotide sequence ID" value="NZ_JBEHZE010000003.1"/>
</dbReference>
<evidence type="ECO:0000313" key="2">
    <source>
        <dbReference type="Proteomes" id="UP001560685"/>
    </source>
</evidence>
<dbReference type="EMBL" id="JBEHZE010000003">
    <property type="protein sequence ID" value="MEX6634778.1"/>
    <property type="molecule type" value="Genomic_DNA"/>
</dbReference>
<reference evidence="1 2" key="1">
    <citation type="submission" date="2024-05" db="EMBL/GenBank/DDBJ databases">
        <title>Three bacterial strains, DH-69, EH-24, and ECK-19 isolated from coastal sediments.</title>
        <authorList>
            <person name="Ye Y.-Q."/>
            <person name="Du Z.-J."/>
        </authorList>
    </citation>
    <scope>NUCLEOTIDE SEQUENCE [LARGE SCALE GENOMIC DNA]</scope>
    <source>
        <strain evidence="1 2">ECK-19</strain>
    </source>
</reference>
<sequence>MRIVSLVAVLASMVGGWVFTGYLRGGSIDWQSIMANPGGILNPELSDGIVPECTVIAADKEGYNCEVVGNPNANRWPDATAEHAFARSVWDMETAKIGSRSERIYFGGGDWGLNQGPVPIWSLFWQKPEKGEPTLRVAQEQPVFGEAVEFFREVDGRLYVPDIDPKDPWTSGNVYALDEDGWFKYRSLDSAVHVFDVIGFQGALVASTGIVEGDAGLAGLFKSVDNGVTWTRLSVSETEAKKAFRFWRMAELGEGLFVAQSSAREGYWTLNKNWELERYETDLFPDMLDANLRLTVSRAEKFGETVLYSPGLERLPVNPKLLETDLAPVYQSNEHFVAWWEKLCAAWPLMHRNLYSLNKAGEVKVVALPGAPHVNDFTVIEGTVFVLGVSYGNGAYEAVVVSSHDLEEWTELFRVETSAIAISFEQLEGEWILGLGADGMSDVNTSSGEMLRIYSQ</sequence>
<keyword evidence="2" id="KW-1185">Reference proteome</keyword>
<evidence type="ECO:0000313" key="1">
    <source>
        <dbReference type="EMBL" id="MEX6634778.1"/>
    </source>
</evidence>
<organism evidence="1 2">
    <name type="scientific">Hyphococcus lacteus</name>
    <dbReference type="NCBI Taxonomy" id="3143536"/>
    <lineage>
        <taxon>Bacteria</taxon>
        <taxon>Pseudomonadati</taxon>
        <taxon>Pseudomonadota</taxon>
        <taxon>Alphaproteobacteria</taxon>
        <taxon>Parvularculales</taxon>
        <taxon>Parvularculaceae</taxon>
        <taxon>Hyphococcus</taxon>
    </lineage>
</organism>
<accession>A0ABV3Z8H0</accession>
<protein>
    <recommendedName>
        <fullName evidence="3">Exo-alpha-sialidase</fullName>
    </recommendedName>
</protein>
<evidence type="ECO:0008006" key="3">
    <source>
        <dbReference type="Google" id="ProtNLM"/>
    </source>
</evidence>
<dbReference type="Proteomes" id="UP001560685">
    <property type="component" value="Unassembled WGS sequence"/>
</dbReference>
<proteinExistence type="predicted"/>
<comment type="caution">
    <text evidence="1">The sequence shown here is derived from an EMBL/GenBank/DDBJ whole genome shotgun (WGS) entry which is preliminary data.</text>
</comment>
<gene>
    <name evidence="1" type="ORF">ABFZ84_14600</name>
</gene>